<comment type="caution">
    <text evidence="2">The sequence shown here is derived from an EMBL/GenBank/DDBJ whole genome shotgun (WGS) entry which is preliminary data.</text>
</comment>
<feature type="chain" id="PRO_5041913370" description="Secreted protein" evidence="1">
    <location>
        <begin position="24"/>
        <end position="102"/>
    </location>
</feature>
<evidence type="ECO:0008006" key="4">
    <source>
        <dbReference type="Google" id="ProtNLM"/>
    </source>
</evidence>
<gene>
    <name evidence="2" type="ORF">CYMTET_32665</name>
</gene>
<organism evidence="2 3">
    <name type="scientific">Cymbomonas tetramitiformis</name>
    <dbReference type="NCBI Taxonomy" id="36881"/>
    <lineage>
        <taxon>Eukaryota</taxon>
        <taxon>Viridiplantae</taxon>
        <taxon>Chlorophyta</taxon>
        <taxon>Pyramimonadophyceae</taxon>
        <taxon>Pyramimonadales</taxon>
        <taxon>Pyramimonadaceae</taxon>
        <taxon>Cymbomonas</taxon>
    </lineage>
</organism>
<evidence type="ECO:0000313" key="2">
    <source>
        <dbReference type="EMBL" id="KAK3258286.1"/>
    </source>
</evidence>
<feature type="signal peptide" evidence="1">
    <location>
        <begin position="1"/>
        <end position="23"/>
    </location>
</feature>
<keyword evidence="3" id="KW-1185">Reference proteome</keyword>
<dbReference type="EMBL" id="LGRX02019652">
    <property type="protein sequence ID" value="KAK3258286.1"/>
    <property type="molecule type" value="Genomic_DNA"/>
</dbReference>
<dbReference type="AlphaFoldDB" id="A0AAE0KRM8"/>
<sequence>MAQTRVFITLLVHLIYAIPYVRGERRLEHWESTNNAGPFASSRTDEDLFCAMLWLSPSSVMDAMAEIRRSHTAQAAQVSAHRLRKQWSETVQLLENFVARLF</sequence>
<keyword evidence="1" id="KW-0732">Signal</keyword>
<dbReference type="Proteomes" id="UP001190700">
    <property type="component" value="Unassembled WGS sequence"/>
</dbReference>
<evidence type="ECO:0000313" key="3">
    <source>
        <dbReference type="Proteomes" id="UP001190700"/>
    </source>
</evidence>
<evidence type="ECO:0000256" key="1">
    <source>
        <dbReference type="SAM" id="SignalP"/>
    </source>
</evidence>
<proteinExistence type="predicted"/>
<protein>
    <recommendedName>
        <fullName evidence="4">Secreted protein</fullName>
    </recommendedName>
</protein>
<name>A0AAE0KRM8_9CHLO</name>
<reference evidence="2 3" key="1">
    <citation type="journal article" date="2015" name="Genome Biol. Evol.">
        <title>Comparative Genomics of a Bacterivorous Green Alga Reveals Evolutionary Causalities and Consequences of Phago-Mixotrophic Mode of Nutrition.</title>
        <authorList>
            <person name="Burns J.A."/>
            <person name="Paasch A."/>
            <person name="Narechania A."/>
            <person name="Kim E."/>
        </authorList>
    </citation>
    <scope>NUCLEOTIDE SEQUENCE [LARGE SCALE GENOMIC DNA]</scope>
    <source>
        <strain evidence="2 3">PLY_AMNH</strain>
    </source>
</reference>
<accession>A0AAE0KRM8</accession>